<dbReference type="Pfam" id="PF00534">
    <property type="entry name" value="Glycos_transf_1"/>
    <property type="match status" value="1"/>
</dbReference>
<dbReference type="Pfam" id="PF13477">
    <property type="entry name" value="Glyco_trans_4_2"/>
    <property type="match status" value="1"/>
</dbReference>
<dbReference type="InterPro" id="IPR028098">
    <property type="entry name" value="Glyco_trans_4-like_N"/>
</dbReference>
<dbReference type="AlphaFoldDB" id="A0A2M6WX16"/>
<evidence type="ECO:0000313" key="3">
    <source>
        <dbReference type="EMBL" id="PIT97291.1"/>
    </source>
</evidence>
<name>A0A2M6WX16_9BACT</name>
<evidence type="ECO:0000259" key="1">
    <source>
        <dbReference type="Pfam" id="PF00534"/>
    </source>
</evidence>
<reference evidence="4" key="1">
    <citation type="submission" date="2017-09" db="EMBL/GenBank/DDBJ databases">
        <title>Depth-based differentiation of microbial function through sediment-hosted aquifers and enrichment of novel symbionts in the deep terrestrial subsurface.</title>
        <authorList>
            <person name="Probst A.J."/>
            <person name="Ladd B."/>
            <person name="Jarett J.K."/>
            <person name="Geller-Mcgrath D.E."/>
            <person name="Sieber C.M.K."/>
            <person name="Emerson J.B."/>
            <person name="Anantharaman K."/>
            <person name="Thomas B.C."/>
            <person name="Malmstrom R."/>
            <person name="Stieglmeier M."/>
            <person name="Klingl A."/>
            <person name="Woyke T."/>
            <person name="Ryan C.M."/>
            <person name="Banfield J.F."/>
        </authorList>
    </citation>
    <scope>NUCLEOTIDE SEQUENCE [LARGE SCALE GENOMIC DNA]</scope>
</reference>
<sequence length="386" mass="44087">MKLLVVAHPESAHTAHWVNQIVGQGWKIRLFSSSENGATNPELKKVRVYQSFYGSKYNKNKEIKIIGIPVFSHVLAFGFRFALKLFFPRYQEWYLRRVIREFQPDIIHSIEIQHAGYLVNEIKKNWRSKFPKWIVTNWGSDIYFFQKFPKHLEKIREVLENCDYYSCECNRDVCLAEKYGLQGKVLPVFPNSGGFNLKKLKKIRDKTKPSKRKAIVVKGYHGWAGRALVALNALDRCGSLISGYELIIYSIQPGTGVRAAAKLLAQKYNLKLTLVPLHTPREEILKCHAKARISIGLSVTDAISTMVLEAMVMGSLPIQSNTSCADEWIENGQTGIIVPPENSKIIEKAIRKALANDKFVDRASRANWQTALKRIDSKLIKKRIID</sequence>
<feature type="domain" description="Glycosyl transferase family 1" evidence="1">
    <location>
        <begin position="255"/>
        <end position="365"/>
    </location>
</feature>
<dbReference type="InterPro" id="IPR001296">
    <property type="entry name" value="Glyco_trans_1"/>
</dbReference>
<dbReference type="GO" id="GO:0016757">
    <property type="term" value="F:glycosyltransferase activity"/>
    <property type="evidence" value="ECO:0007669"/>
    <property type="project" value="InterPro"/>
</dbReference>
<feature type="domain" description="Glycosyltransferase subfamily 4-like N-terminal" evidence="2">
    <location>
        <begin position="94"/>
        <end position="154"/>
    </location>
</feature>
<protein>
    <recommendedName>
        <fullName evidence="5">Glycosyl transferase family 1 domain-containing protein</fullName>
    </recommendedName>
</protein>
<evidence type="ECO:0000259" key="2">
    <source>
        <dbReference type="Pfam" id="PF13477"/>
    </source>
</evidence>
<dbReference type="Gene3D" id="3.40.50.2000">
    <property type="entry name" value="Glycogen Phosphorylase B"/>
    <property type="match status" value="2"/>
</dbReference>
<dbReference type="SUPFAM" id="SSF53756">
    <property type="entry name" value="UDP-Glycosyltransferase/glycogen phosphorylase"/>
    <property type="match status" value="1"/>
</dbReference>
<gene>
    <name evidence="3" type="ORF">COT77_02265</name>
</gene>
<proteinExistence type="predicted"/>
<dbReference type="Proteomes" id="UP000228596">
    <property type="component" value="Unassembled WGS sequence"/>
</dbReference>
<feature type="non-terminal residue" evidence="3">
    <location>
        <position position="386"/>
    </location>
</feature>
<evidence type="ECO:0000313" key="4">
    <source>
        <dbReference type="Proteomes" id="UP000228596"/>
    </source>
</evidence>
<accession>A0A2M6WX16</accession>
<evidence type="ECO:0008006" key="5">
    <source>
        <dbReference type="Google" id="ProtNLM"/>
    </source>
</evidence>
<dbReference type="EMBL" id="PEZV01000024">
    <property type="protein sequence ID" value="PIT97291.1"/>
    <property type="molecule type" value="Genomic_DNA"/>
</dbReference>
<dbReference type="PANTHER" id="PTHR12526">
    <property type="entry name" value="GLYCOSYLTRANSFERASE"/>
    <property type="match status" value="1"/>
</dbReference>
<comment type="caution">
    <text evidence="3">The sequence shown here is derived from an EMBL/GenBank/DDBJ whole genome shotgun (WGS) entry which is preliminary data.</text>
</comment>
<organism evidence="3 4">
    <name type="scientific">Candidatus Berkelbacteria bacterium CG10_big_fil_rev_8_21_14_0_10_41_12</name>
    <dbReference type="NCBI Taxonomy" id="1974513"/>
    <lineage>
        <taxon>Bacteria</taxon>
        <taxon>Candidatus Berkelbacteria</taxon>
    </lineage>
</organism>